<evidence type="ECO:0000256" key="11">
    <source>
        <dbReference type="PROSITE-ProRule" id="PRU00546"/>
    </source>
</evidence>
<keyword evidence="6 10" id="KW-0143">Chaperone</keyword>
<comment type="domain">
    <text evidence="10">The J domain is necessary and sufficient to stimulate DnaK ATPase activity. Zinc center 1 plays an important role in the autonomous, DnaK-independent chaperone activity of DnaJ. Zinc center 2 is essential for interaction with DnaK and for DnaJ activity.</text>
</comment>
<dbReference type="Pfam" id="PF01556">
    <property type="entry name" value="DnaJ_C"/>
    <property type="match status" value="1"/>
</dbReference>
<dbReference type="GO" id="GO:0042026">
    <property type="term" value="P:protein refolding"/>
    <property type="evidence" value="ECO:0007669"/>
    <property type="project" value="TreeGrafter"/>
</dbReference>
<dbReference type="InterPro" id="IPR036869">
    <property type="entry name" value="J_dom_sf"/>
</dbReference>
<dbReference type="GO" id="GO:0005737">
    <property type="term" value="C:cytoplasm"/>
    <property type="evidence" value="ECO:0007669"/>
    <property type="project" value="UniProtKB-SubCell"/>
</dbReference>
<comment type="function">
    <text evidence="7 10">Participates actively in the response to hyperosmotic and heat shock by preventing the aggregation of stress-denatured proteins and by disaggregating proteins, also in an autonomous, DnaK-independent fashion. Unfolded proteins bind initially to DnaJ; upon interaction with the DnaJ-bound protein, DnaK hydrolyzes its bound ATP, resulting in the formation of a stable complex. GrpE releases ADP from DnaK; ATP binding to DnaK triggers the release of the substrate protein, thus completing the reaction cycle. Several rounds of ATP-dependent interactions between DnaJ, DnaK and GrpE are required for fully efficient folding. Also involved, together with DnaK and GrpE, in the DNA replication of plasmids through activation of initiation proteins.</text>
</comment>
<keyword evidence="15" id="KW-1185">Reference proteome</keyword>
<evidence type="ECO:0000256" key="8">
    <source>
        <dbReference type="ARBA" id="ARBA00061004"/>
    </source>
</evidence>
<comment type="caution">
    <text evidence="14">The sequence shown here is derived from an EMBL/GenBank/DDBJ whole genome shotgun (WGS) entry which is preliminary data.</text>
</comment>
<keyword evidence="1 10" id="KW-0235">DNA replication</keyword>
<keyword evidence="3 10" id="KW-0677">Repeat</keyword>
<sequence length="374" mass="41687">MRDFYEILGIKKEATQREIKKAYRIQAKKYHPDLNPGDKEAEQQFKEVSLAYEVLSDESKRQNYDLYGEDSLKDGFAGQGGFGGFGDIFGDLFDIFGGGFSGNYASNNQKVPKRGGDIRADVQLDFKEAVFGCEKDVNIRRTETCRSCQGSGAEEGTEIHKCERCHGSGQVRESRQSPFGRVVQVVPCPDCQGKGEVIETPCSHCHGSGREIFSRKIHVHIPKGVNNKSILSMPGEGNHGENGGPAGDLYIYISVKEDPIFKRKGHDIYIDLPVSYMDAVLGAKIEVPTLDSIESFDLPPGTVGGKIFSLQGKGVPKLQSVGRGDFYFRVEIIVPQKISKRQRELLEELRGESPSEAKTERKGFFDRVKEWFEE</sequence>
<dbReference type="Pfam" id="PF00226">
    <property type="entry name" value="DnaJ"/>
    <property type="match status" value="1"/>
</dbReference>
<dbReference type="InterPro" id="IPR002939">
    <property type="entry name" value="DnaJ_C"/>
</dbReference>
<evidence type="ECO:0000259" key="12">
    <source>
        <dbReference type="PROSITE" id="PS50076"/>
    </source>
</evidence>
<feature type="repeat" description="CXXCXGXG motif" evidence="10">
    <location>
        <begin position="162"/>
        <end position="169"/>
    </location>
</feature>
<evidence type="ECO:0000256" key="2">
    <source>
        <dbReference type="ARBA" id="ARBA00022723"/>
    </source>
</evidence>
<name>A0A8H2M6S6_9FIRM</name>
<gene>
    <name evidence="14" type="primary">dnaJ_2</name>
    <name evidence="10" type="synonym">dnaJ</name>
    <name evidence="14" type="ORF">NCTC13150_00710</name>
</gene>
<dbReference type="GO" id="GO:0009408">
    <property type="term" value="P:response to heat"/>
    <property type="evidence" value="ECO:0007669"/>
    <property type="project" value="InterPro"/>
</dbReference>
<evidence type="ECO:0000313" key="14">
    <source>
        <dbReference type="EMBL" id="VFB16192.1"/>
    </source>
</evidence>
<dbReference type="InterPro" id="IPR012724">
    <property type="entry name" value="DnaJ"/>
</dbReference>
<keyword evidence="4 10" id="KW-0863">Zinc-finger</keyword>
<evidence type="ECO:0000259" key="13">
    <source>
        <dbReference type="PROSITE" id="PS51188"/>
    </source>
</evidence>
<feature type="binding site" evidence="10">
    <location>
        <position position="202"/>
    </location>
    <ligand>
        <name>Zn(2+)</name>
        <dbReference type="ChEBI" id="CHEBI:29105"/>
        <label>1</label>
    </ligand>
</feature>
<dbReference type="CDD" id="cd06257">
    <property type="entry name" value="DnaJ"/>
    <property type="match status" value="1"/>
</dbReference>
<feature type="binding site" evidence="10">
    <location>
        <position position="188"/>
    </location>
    <ligand>
        <name>Zn(2+)</name>
        <dbReference type="ChEBI" id="CHEBI:29105"/>
        <label>2</label>
    </ligand>
</feature>
<keyword evidence="5 10" id="KW-0862">Zinc</keyword>
<reference evidence="14 15" key="1">
    <citation type="submission" date="2019-02" db="EMBL/GenBank/DDBJ databases">
        <authorList>
            <consortium name="Pathogen Informatics"/>
        </authorList>
    </citation>
    <scope>NUCLEOTIDE SEQUENCE [LARGE SCALE GENOMIC DNA]</scope>
    <source>
        <strain evidence="14 15">3012STDY7089603</strain>
    </source>
</reference>
<accession>A0A8H2M6S6</accession>
<feature type="binding site" evidence="10">
    <location>
        <position position="162"/>
    </location>
    <ligand>
        <name>Zn(2+)</name>
        <dbReference type="ChEBI" id="CHEBI:29105"/>
        <label>2</label>
    </ligand>
</feature>
<dbReference type="NCBIfam" id="NF008035">
    <property type="entry name" value="PRK10767.1"/>
    <property type="match status" value="1"/>
</dbReference>
<evidence type="ECO:0000256" key="7">
    <source>
        <dbReference type="ARBA" id="ARBA00053423"/>
    </source>
</evidence>
<comment type="similarity">
    <text evidence="8 10">Belongs to the DnaJ family.</text>
</comment>
<evidence type="ECO:0000256" key="5">
    <source>
        <dbReference type="ARBA" id="ARBA00022833"/>
    </source>
</evidence>
<dbReference type="HAMAP" id="MF_01152">
    <property type="entry name" value="DnaJ"/>
    <property type="match status" value="1"/>
</dbReference>
<dbReference type="PANTHER" id="PTHR43096">
    <property type="entry name" value="DNAJ HOMOLOG 1, MITOCHONDRIAL-RELATED"/>
    <property type="match status" value="1"/>
</dbReference>
<feature type="domain" description="J" evidence="12">
    <location>
        <begin position="3"/>
        <end position="68"/>
    </location>
</feature>
<dbReference type="PROSITE" id="PS50076">
    <property type="entry name" value="DNAJ_2"/>
    <property type="match status" value="1"/>
</dbReference>
<dbReference type="NCBIfam" id="TIGR02349">
    <property type="entry name" value="DnaJ_bact"/>
    <property type="match status" value="1"/>
</dbReference>
<dbReference type="GO" id="GO:0006260">
    <property type="term" value="P:DNA replication"/>
    <property type="evidence" value="ECO:0007669"/>
    <property type="project" value="UniProtKB-KW"/>
</dbReference>
<dbReference type="Gene3D" id="2.10.230.10">
    <property type="entry name" value="Heat shock protein DnaJ, cysteine-rich domain"/>
    <property type="match status" value="1"/>
</dbReference>
<evidence type="ECO:0000256" key="6">
    <source>
        <dbReference type="ARBA" id="ARBA00023186"/>
    </source>
</evidence>
<feature type="repeat" description="CXXCXGXG motif" evidence="10">
    <location>
        <begin position="202"/>
        <end position="209"/>
    </location>
</feature>
<evidence type="ECO:0000313" key="15">
    <source>
        <dbReference type="Proteomes" id="UP000377798"/>
    </source>
</evidence>
<dbReference type="PROSITE" id="PS00636">
    <property type="entry name" value="DNAJ_1"/>
    <property type="match status" value="1"/>
</dbReference>
<dbReference type="SUPFAM" id="SSF49493">
    <property type="entry name" value="HSP40/DnaJ peptide-binding domain"/>
    <property type="match status" value="2"/>
</dbReference>
<dbReference type="EMBL" id="CAACYI010000001">
    <property type="protein sequence ID" value="VFB16192.1"/>
    <property type="molecule type" value="Genomic_DNA"/>
</dbReference>
<feature type="domain" description="CR-type" evidence="13">
    <location>
        <begin position="132"/>
        <end position="214"/>
    </location>
</feature>
<feature type="zinc finger region" description="CR-type" evidence="11">
    <location>
        <begin position="132"/>
        <end position="214"/>
    </location>
</feature>
<dbReference type="InterPro" id="IPR036410">
    <property type="entry name" value="HSP_DnaJ_Cys-rich_dom_sf"/>
</dbReference>
<comment type="subunit">
    <text evidence="10">Homodimer.</text>
</comment>
<dbReference type="FunFam" id="2.60.260.20:FF:000005">
    <property type="entry name" value="Chaperone protein dnaJ 1, mitochondrial"/>
    <property type="match status" value="1"/>
</dbReference>
<evidence type="ECO:0000256" key="3">
    <source>
        <dbReference type="ARBA" id="ARBA00022737"/>
    </source>
</evidence>
<protein>
    <recommendedName>
        <fullName evidence="9 10">Chaperone protein DnaJ</fullName>
    </recommendedName>
</protein>
<dbReference type="Pfam" id="PF00684">
    <property type="entry name" value="DnaJ_CXXCXGXG"/>
    <property type="match status" value="1"/>
</dbReference>
<dbReference type="PANTHER" id="PTHR43096:SF10">
    <property type="entry name" value="CHAPERONE PROTEIN DNAJ A6, CHLOROPLASTIC"/>
    <property type="match status" value="1"/>
</dbReference>
<organism evidence="14 15">
    <name type="scientific">Urinicoccus massiliensis</name>
    <dbReference type="NCBI Taxonomy" id="1723382"/>
    <lineage>
        <taxon>Bacteria</taxon>
        <taxon>Bacillati</taxon>
        <taxon>Bacillota</taxon>
        <taxon>Tissierellia</taxon>
        <taxon>Tissierellales</taxon>
        <taxon>Peptoniphilaceae</taxon>
        <taxon>Urinicoccus</taxon>
    </lineage>
</organism>
<dbReference type="SMART" id="SM00271">
    <property type="entry name" value="DnaJ"/>
    <property type="match status" value="1"/>
</dbReference>
<dbReference type="InterPro" id="IPR008971">
    <property type="entry name" value="HSP40/DnaJ_pept-bd"/>
</dbReference>
<evidence type="ECO:0000256" key="4">
    <source>
        <dbReference type="ARBA" id="ARBA00022771"/>
    </source>
</evidence>
<dbReference type="CDD" id="cd10719">
    <property type="entry name" value="DnaJ_zf"/>
    <property type="match status" value="1"/>
</dbReference>
<evidence type="ECO:0000256" key="10">
    <source>
        <dbReference type="HAMAP-Rule" id="MF_01152"/>
    </source>
</evidence>
<dbReference type="InterPro" id="IPR018253">
    <property type="entry name" value="DnaJ_domain_CS"/>
</dbReference>
<evidence type="ECO:0000256" key="9">
    <source>
        <dbReference type="ARBA" id="ARBA00067609"/>
    </source>
</evidence>
<comment type="subcellular location">
    <subcellularLocation>
        <location evidence="10">Cytoplasm</location>
    </subcellularLocation>
</comment>
<dbReference type="PROSITE" id="PS51188">
    <property type="entry name" value="ZF_CR"/>
    <property type="match status" value="1"/>
</dbReference>
<dbReference type="FunFam" id="1.10.287.110:FF:000034">
    <property type="entry name" value="Chaperone protein DnaJ"/>
    <property type="match status" value="1"/>
</dbReference>
<dbReference type="Gene3D" id="2.60.260.20">
    <property type="entry name" value="Urease metallochaperone UreE, N-terminal domain"/>
    <property type="match status" value="2"/>
</dbReference>
<keyword evidence="2 10" id="KW-0479">Metal-binding</keyword>
<evidence type="ECO:0000256" key="1">
    <source>
        <dbReference type="ARBA" id="ARBA00022705"/>
    </source>
</evidence>
<dbReference type="RefSeq" id="WP_131748727.1">
    <property type="nucleotide sequence ID" value="NZ_CAACYI010000001.1"/>
</dbReference>
<dbReference type="Gene3D" id="1.10.287.110">
    <property type="entry name" value="DnaJ domain"/>
    <property type="match status" value="1"/>
</dbReference>
<dbReference type="GO" id="GO:0031072">
    <property type="term" value="F:heat shock protein binding"/>
    <property type="evidence" value="ECO:0007669"/>
    <property type="project" value="InterPro"/>
</dbReference>
<feature type="binding site" evidence="10">
    <location>
        <position position="148"/>
    </location>
    <ligand>
        <name>Zn(2+)</name>
        <dbReference type="ChEBI" id="CHEBI:29105"/>
        <label>1</label>
    </ligand>
</feature>
<feature type="repeat" description="CXXCXGXG motif" evidence="10">
    <location>
        <begin position="145"/>
        <end position="152"/>
    </location>
</feature>
<comment type="cofactor">
    <cofactor evidence="10">
        <name>Zn(2+)</name>
        <dbReference type="ChEBI" id="CHEBI:29105"/>
    </cofactor>
    <text evidence="10">Binds 2 Zn(2+) ions per monomer.</text>
</comment>
<feature type="repeat" description="CXXCXGXG motif" evidence="10">
    <location>
        <begin position="188"/>
        <end position="195"/>
    </location>
</feature>
<dbReference type="PRINTS" id="PR00625">
    <property type="entry name" value="JDOMAIN"/>
</dbReference>
<dbReference type="FunFam" id="2.10.230.10:FF:000002">
    <property type="entry name" value="Molecular chaperone DnaJ"/>
    <property type="match status" value="1"/>
</dbReference>
<feature type="binding site" evidence="10">
    <location>
        <position position="165"/>
    </location>
    <ligand>
        <name>Zn(2+)</name>
        <dbReference type="ChEBI" id="CHEBI:29105"/>
        <label>2</label>
    </ligand>
</feature>
<dbReference type="Proteomes" id="UP000377798">
    <property type="component" value="Unassembled WGS sequence"/>
</dbReference>
<dbReference type="SUPFAM" id="SSF57938">
    <property type="entry name" value="DnaJ/Hsp40 cysteine-rich domain"/>
    <property type="match status" value="1"/>
</dbReference>
<dbReference type="GO" id="GO:0005524">
    <property type="term" value="F:ATP binding"/>
    <property type="evidence" value="ECO:0007669"/>
    <property type="project" value="InterPro"/>
</dbReference>
<keyword evidence="10" id="KW-0963">Cytoplasm</keyword>
<dbReference type="AlphaFoldDB" id="A0A8H2M6S6"/>
<dbReference type="SUPFAM" id="SSF46565">
    <property type="entry name" value="Chaperone J-domain"/>
    <property type="match status" value="1"/>
</dbReference>
<dbReference type="GO" id="GO:0051082">
    <property type="term" value="F:unfolded protein binding"/>
    <property type="evidence" value="ECO:0007669"/>
    <property type="project" value="UniProtKB-UniRule"/>
</dbReference>
<dbReference type="GO" id="GO:0008270">
    <property type="term" value="F:zinc ion binding"/>
    <property type="evidence" value="ECO:0007669"/>
    <property type="project" value="UniProtKB-UniRule"/>
</dbReference>
<feature type="binding site" evidence="10">
    <location>
        <position position="205"/>
    </location>
    <ligand>
        <name>Zn(2+)</name>
        <dbReference type="ChEBI" id="CHEBI:29105"/>
        <label>1</label>
    </ligand>
</feature>
<keyword evidence="10 14" id="KW-0346">Stress response</keyword>
<feature type="binding site" evidence="10">
    <location>
        <position position="191"/>
    </location>
    <ligand>
        <name>Zn(2+)</name>
        <dbReference type="ChEBI" id="CHEBI:29105"/>
        <label>2</label>
    </ligand>
</feature>
<feature type="binding site" evidence="10">
    <location>
        <position position="145"/>
    </location>
    <ligand>
        <name>Zn(2+)</name>
        <dbReference type="ChEBI" id="CHEBI:29105"/>
        <label>1</label>
    </ligand>
</feature>
<dbReference type="CDD" id="cd10747">
    <property type="entry name" value="DnaJ_C"/>
    <property type="match status" value="1"/>
</dbReference>
<proteinExistence type="inferred from homology"/>
<dbReference type="InterPro" id="IPR001623">
    <property type="entry name" value="DnaJ_domain"/>
</dbReference>
<dbReference type="InterPro" id="IPR001305">
    <property type="entry name" value="HSP_DnaJ_Cys-rich_dom"/>
</dbReference>